<proteinExistence type="predicted"/>
<organism evidence="1 2">
    <name type="scientific">Haloarcula japonica (strain ATCC 49778 / DSM 6131 / JCM 7785 / NBRC 101032 / NCIMB 13157 / TR-1)</name>
    <dbReference type="NCBI Taxonomy" id="1227453"/>
    <lineage>
        <taxon>Archaea</taxon>
        <taxon>Methanobacteriati</taxon>
        <taxon>Methanobacteriota</taxon>
        <taxon>Stenosarchaea group</taxon>
        <taxon>Halobacteria</taxon>
        <taxon>Halobacteriales</taxon>
        <taxon>Haloarculaceae</taxon>
        <taxon>Haloarcula</taxon>
    </lineage>
</organism>
<gene>
    <name evidence="1" type="ORF">C444_09832</name>
</gene>
<sequence>MSVEERETLAIVEFSVKIDGLDLSVKAVEETKKLSEDTAGGVTVNETAHLQSVSLLFTRAYSVV</sequence>
<comment type="caution">
    <text evidence="1">The sequence shown here is derived from an EMBL/GenBank/DDBJ whole genome shotgun (WGS) entry which is preliminary data.</text>
</comment>
<accession>M0LBI6</accession>
<protein>
    <submittedName>
        <fullName evidence="1">Uncharacterized protein</fullName>
    </submittedName>
</protein>
<name>M0LBI6_HALJT</name>
<dbReference type="EMBL" id="AOLY01000033">
    <property type="protein sequence ID" value="EMA30473.1"/>
    <property type="molecule type" value="Genomic_DNA"/>
</dbReference>
<evidence type="ECO:0000313" key="2">
    <source>
        <dbReference type="Proteomes" id="UP000011524"/>
    </source>
</evidence>
<evidence type="ECO:0000313" key="1">
    <source>
        <dbReference type="EMBL" id="EMA30473.1"/>
    </source>
</evidence>
<dbReference type="Proteomes" id="UP000011524">
    <property type="component" value="Unassembled WGS sequence"/>
</dbReference>
<keyword evidence="2" id="KW-1185">Reference proteome</keyword>
<dbReference type="PATRIC" id="fig|1227453.3.peg.1929"/>
<dbReference type="AlphaFoldDB" id="M0LBI6"/>
<reference evidence="1 2" key="1">
    <citation type="journal article" date="2014" name="PLoS Genet.">
        <title>Phylogenetically driven sequencing of extremely halophilic archaea reveals strategies for static and dynamic osmo-response.</title>
        <authorList>
            <person name="Becker E.A."/>
            <person name="Seitzer P.M."/>
            <person name="Tritt A."/>
            <person name="Larsen D."/>
            <person name="Krusor M."/>
            <person name="Yao A.I."/>
            <person name="Wu D."/>
            <person name="Madern D."/>
            <person name="Eisen J.A."/>
            <person name="Darling A.E."/>
            <person name="Facciotti M.T."/>
        </authorList>
    </citation>
    <scope>NUCLEOTIDE SEQUENCE [LARGE SCALE GENOMIC DNA]</scope>
    <source>
        <strain evidence="2">ATCC 49778 / DSM 6131 / JCM 7785 / NBRC 101032 / NCIMB 13157 / TR-1</strain>
    </source>
</reference>